<evidence type="ECO:0000256" key="1">
    <source>
        <dbReference type="ARBA" id="ARBA00022448"/>
    </source>
</evidence>
<keyword evidence="1" id="KW-0813">Transport</keyword>
<accession>A0A0F9UKZ1</accession>
<name>A0A0F9UKZ1_9ZZZZ</name>
<reference evidence="7" key="1">
    <citation type="journal article" date="2015" name="Nature">
        <title>Complex archaea that bridge the gap between prokaryotes and eukaryotes.</title>
        <authorList>
            <person name="Spang A."/>
            <person name="Saw J.H."/>
            <person name="Jorgensen S.L."/>
            <person name="Zaremba-Niedzwiedzka K."/>
            <person name="Martijn J."/>
            <person name="Lind A.E."/>
            <person name="van Eijk R."/>
            <person name="Schleper C."/>
            <person name="Guy L."/>
            <person name="Ettema T.J."/>
        </authorList>
    </citation>
    <scope>NUCLEOTIDE SEQUENCE</scope>
</reference>
<evidence type="ECO:0000256" key="5">
    <source>
        <dbReference type="ARBA" id="ARBA00022982"/>
    </source>
</evidence>
<gene>
    <name evidence="7" type="ORF">LCGC14_0517470</name>
</gene>
<dbReference type="InterPro" id="IPR010209">
    <property type="entry name" value="Ion_transpt_RnfG/RsxG"/>
</dbReference>
<evidence type="ECO:0000313" key="7">
    <source>
        <dbReference type="EMBL" id="KKN61861.1"/>
    </source>
</evidence>
<evidence type="ECO:0000256" key="3">
    <source>
        <dbReference type="ARBA" id="ARBA00022630"/>
    </source>
</evidence>
<dbReference type="GO" id="GO:0022900">
    <property type="term" value="P:electron transport chain"/>
    <property type="evidence" value="ECO:0007669"/>
    <property type="project" value="InterPro"/>
</dbReference>
<keyword evidence="4" id="KW-0288">FMN</keyword>
<dbReference type="PANTHER" id="PTHR36118:SF1">
    <property type="entry name" value="ION-TRANSLOCATING OXIDOREDUCTASE COMPLEX SUBUNIT G"/>
    <property type="match status" value="1"/>
</dbReference>
<evidence type="ECO:0000256" key="2">
    <source>
        <dbReference type="ARBA" id="ARBA00022553"/>
    </source>
</evidence>
<dbReference type="GO" id="GO:0010181">
    <property type="term" value="F:FMN binding"/>
    <property type="evidence" value="ECO:0007669"/>
    <property type="project" value="InterPro"/>
</dbReference>
<keyword evidence="3" id="KW-0285">Flavoprotein</keyword>
<keyword evidence="2" id="KW-0597">Phosphoprotein</keyword>
<dbReference type="GO" id="GO:0009055">
    <property type="term" value="F:electron transfer activity"/>
    <property type="evidence" value="ECO:0007669"/>
    <property type="project" value="InterPro"/>
</dbReference>
<dbReference type="InterPro" id="IPR007329">
    <property type="entry name" value="FMN-bd"/>
</dbReference>
<sequence length="201" mass="21699">MKLSTQMVVVLTSVGLLSGSFLATVGHLTKERIALNKQRETEKAIIQVVPGIVSSQKLYEERDLSVYGGKDAEGNIVGFAIQASGIGFQDKITLMLGTNTSLKKINRLAILDQKETPGLGAKIANSEFFLLYWENRDSSGTITLHKPAVSSPEELLPTEVNTITGATISSEAVLNIVNTSLEQVRKIIKEGKLTGEAQDVN</sequence>
<evidence type="ECO:0000256" key="4">
    <source>
        <dbReference type="ARBA" id="ARBA00022643"/>
    </source>
</evidence>
<feature type="domain" description="FMN-binding" evidence="6">
    <location>
        <begin position="87"/>
        <end position="184"/>
    </location>
</feature>
<protein>
    <recommendedName>
        <fullName evidence="6">FMN-binding domain-containing protein</fullName>
    </recommendedName>
</protein>
<keyword evidence="5" id="KW-0249">Electron transport</keyword>
<organism evidence="7">
    <name type="scientific">marine sediment metagenome</name>
    <dbReference type="NCBI Taxonomy" id="412755"/>
    <lineage>
        <taxon>unclassified sequences</taxon>
        <taxon>metagenomes</taxon>
        <taxon>ecological metagenomes</taxon>
    </lineage>
</organism>
<comment type="caution">
    <text evidence="7">The sequence shown here is derived from an EMBL/GenBank/DDBJ whole genome shotgun (WGS) entry which is preliminary data.</text>
</comment>
<dbReference type="Pfam" id="PF04205">
    <property type="entry name" value="FMN_bind"/>
    <property type="match status" value="1"/>
</dbReference>
<dbReference type="AlphaFoldDB" id="A0A0F9UKZ1"/>
<proteinExistence type="inferred from homology"/>
<dbReference type="GO" id="GO:0005886">
    <property type="term" value="C:plasma membrane"/>
    <property type="evidence" value="ECO:0007669"/>
    <property type="project" value="InterPro"/>
</dbReference>
<dbReference type="HAMAP" id="MF_00479">
    <property type="entry name" value="RsxG_RnfG"/>
    <property type="match status" value="1"/>
</dbReference>
<dbReference type="EMBL" id="LAZR01000642">
    <property type="protein sequence ID" value="KKN61861.1"/>
    <property type="molecule type" value="Genomic_DNA"/>
</dbReference>
<evidence type="ECO:0000259" key="6">
    <source>
        <dbReference type="SMART" id="SM00900"/>
    </source>
</evidence>
<dbReference type="PANTHER" id="PTHR36118">
    <property type="entry name" value="ION-TRANSLOCATING OXIDOREDUCTASE COMPLEX SUBUNIT G"/>
    <property type="match status" value="1"/>
</dbReference>
<dbReference type="SMART" id="SM00900">
    <property type="entry name" value="FMN_bind"/>
    <property type="match status" value="1"/>
</dbReference>